<dbReference type="AlphaFoldDB" id="A0A4R7BGM1"/>
<dbReference type="SUPFAM" id="SSF55729">
    <property type="entry name" value="Acyl-CoA N-acyltransferases (Nat)"/>
    <property type="match status" value="1"/>
</dbReference>
<evidence type="ECO:0000313" key="2">
    <source>
        <dbReference type="EMBL" id="TDR82876.1"/>
    </source>
</evidence>
<name>A0A4R7BGM1_9NEIS</name>
<accession>A0A4R7BGM1</accession>
<keyword evidence="2" id="KW-0687">Ribonucleoprotein</keyword>
<organism evidence="2 3">
    <name type="scientific">Paludibacterium purpuratum</name>
    <dbReference type="NCBI Taxonomy" id="1144873"/>
    <lineage>
        <taxon>Bacteria</taxon>
        <taxon>Pseudomonadati</taxon>
        <taxon>Pseudomonadota</taxon>
        <taxon>Betaproteobacteria</taxon>
        <taxon>Neisseriales</taxon>
        <taxon>Chromobacteriaceae</taxon>
        <taxon>Paludibacterium</taxon>
    </lineage>
</organism>
<protein>
    <submittedName>
        <fullName evidence="2">Ribosomal protein S18 acetylase RimI-like enzyme</fullName>
    </submittedName>
</protein>
<dbReference type="GO" id="GO:0016747">
    <property type="term" value="F:acyltransferase activity, transferring groups other than amino-acyl groups"/>
    <property type="evidence" value="ECO:0007669"/>
    <property type="project" value="InterPro"/>
</dbReference>
<dbReference type="RefSeq" id="WP_166642103.1">
    <property type="nucleotide sequence ID" value="NZ_SNZP01000001.1"/>
</dbReference>
<dbReference type="Proteomes" id="UP000295611">
    <property type="component" value="Unassembled WGS sequence"/>
</dbReference>
<feature type="domain" description="N-acetyltransferase" evidence="1">
    <location>
        <begin position="4"/>
        <end position="171"/>
    </location>
</feature>
<evidence type="ECO:0000313" key="3">
    <source>
        <dbReference type="Proteomes" id="UP000295611"/>
    </source>
</evidence>
<evidence type="ECO:0000259" key="1">
    <source>
        <dbReference type="PROSITE" id="PS51186"/>
    </source>
</evidence>
<keyword evidence="2" id="KW-0689">Ribosomal protein</keyword>
<keyword evidence="3" id="KW-1185">Reference proteome</keyword>
<reference evidence="2 3" key="1">
    <citation type="submission" date="2019-03" db="EMBL/GenBank/DDBJ databases">
        <title>Genomic Encyclopedia of Type Strains, Phase III (KMG-III): the genomes of soil and plant-associated and newly described type strains.</title>
        <authorList>
            <person name="Whitman W."/>
        </authorList>
    </citation>
    <scope>NUCLEOTIDE SEQUENCE [LARGE SCALE GENOMIC DNA]</scope>
    <source>
        <strain evidence="2 3">CECT 8976</strain>
    </source>
</reference>
<dbReference type="PROSITE" id="PS51186">
    <property type="entry name" value="GNAT"/>
    <property type="match status" value="1"/>
</dbReference>
<dbReference type="EMBL" id="SNZP01000001">
    <property type="protein sequence ID" value="TDR82876.1"/>
    <property type="molecule type" value="Genomic_DNA"/>
</dbReference>
<dbReference type="Pfam" id="PF00583">
    <property type="entry name" value="Acetyltransf_1"/>
    <property type="match status" value="1"/>
</dbReference>
<sequence>MSPFTLQAADRIAPADLHAAFAAAFADYLLGPFGLPFEQWAYFLLRQGVELKHSRVALTQDGIVALALVAPHGKRWRLASMGAIPSARGSGAAPALLADMAARARADGRSALALETFAQNPRAVRLYQKHGFVIRHTLHGYTRAPGASEASAVPAAPVERERALAWLKDAEAGIGELALQVCAPVIQALATDWQAWQRGSAQLVFSVNGGTVTLHSLIDGTPNQHDAQALLRQLAAALPAQAWDVPQLQRADLGGEALLAAGCERKALYQYWMECPL</sequence>
<comment type="caution">
    <text evidence="2">The sequence shown here is derived from an EMBL/GenBank/DDBJ whole genome shotgun (WGS) entry which is preliminary data.</text>
</comment>
<gene>
    <name evidence="2" type="ORF">DFP86_101266</name>
</gene>
<dbReference type="Gene3D" id="3.40.630.30">
    <property type="match status" value="1"/>
</dbReference>
<dbReference type="InterPro" id="IPR016181">
    <property type="entry name" value="Acyl_CoA_acyltransferase"/>
</dbReference>
<dbReference type="InterPro" id="IPR000182">
    <property type="entry name" value="GNAT_dom"/>
</dbReference>
<proteinExistence type="predicted"/>
<dbReference type="GO" id="GO:0005840">
    <property type="term" value="C:ribosome"/>
    <property type="evidence" value="ECO:0007669"/>
    <property type="project" value="UniProtKB-KW"/>
</dbReference>